<accession>A0A059G1V7</accession>
<feature type="chain" id="PRO_5001573126" evidence="1">
    <location>
        <begin position="36"/>
        <end position="640"/>
    </location>
</feature>
<evidence type="ECO:0000313" key="2">
    <source>
        <dbReference type="EMBL" id="KDA00791.1"/>
    </source>
</evidence>
<keyword evidence="1" id="KW-0732">Signal</keyword>
<organism evidence="2 3">
    <name type="scientific">Hyphomonas oceanitis SCH89</name>
    <dbReference type="NCBI Taxonomy" id="1280953"/>
    <lineage>
        <taxon>Bacteria</taxon>
        <taxon>Pseudomonadati</taxon>
        <taxon>Pseudomonadota</taxon>
        <taxon>Alphaproteobacteria</taxon>
        <taxon>Hyphomonadales</taxon>
        <taxon>Hyphomonadaceae</taxon>
        <taxon>Hyphomonas</taxon>
    </lineage>
</organism>
<proteinExistence type="predicted"/>
<evidence type="ECO:0000256" key="1">
    <source>
        <dbReference type="SAM" id="SignalP"/>
    </source>
</evidence>
<dbReference type="OrthoDB" id="9763101at2"/>
<dbReference type="eggNOG" id="ENOG5033Q0H">
    <property type="taxonomic scope" value="Bacteria"/>
</dbReference>
<name>A0A059G1V7_9PROT</name>
<dbReference type="EMBL" id="ARYL01000049">
    <property type="protein sequence ID" value="KDA00791.1"/>
    <property type="molecule type" value="Genomic_DNA"/>
</dbReference>
<keyword evidence="3" id="KW-1185">Reference proteome</keyword>
<gene>
    <name evidence="2" type="ORF">HOC_18754</name>
</gene>
<comment type="caution">
    <text evidence="2">The sequence shown here is derived from an EMBL/GenBank/DDBJ whole genome shotgun (WGS) entry which is preliminary data.</text>
</comment>
<dbReference type="RefSeq" id="WP_035541363.1">
    <property type="nucleotide sequence ID" value="NZ_ARYL01000049.1"/>
</dbReference>
<feature type="signal peptide" evidence="1">
    <location>
        <begin position="1"/>
        <end position="35"/>
    </location>
</feature>
<reference evidence="2 3" key="1">
    <citation type="journal article" date="2014" name="Antonie Van Leeuwenhoek">
        <title>Hyphomonas beringensis sp. nov. and Hyphomonas chukchiensis sp. nov., isolated from surface seawater of the Bering Sea and Chukchi Sea.</title>
        <authorList>
            <person name="Li C."/>
            <person name="Lai Q."/>
            <person name="Li G."/>
            <person name="Dong C."/>
            <person name="Wang J."/>
            <person name="Liao Y."/>
            <person name="Shao Z."/>
        </authorList>
    </citation>
    <scope>NUCLEOTIDE SEQUENCE [LARGE SCALE GENOMIC DNA]</scope>
    <source>
        <strain evidence="2 3">SCH89</strain>
    </source>
</reference>
<evidence type="ECO:0000313" key="3">
    <source>
        <dbReference type="Proteomes" id="UP000024942"/>
    </source>
</evidence>
<dbReference type="AlphaFoldDB" id="A0A059G1V7"/>
<dbReference type="PATRIC" id="fig|1280953.3.peg.3753"/>
<dbReference type="Proteomes" id="UP000024942">
    <property type="component" value="Unassembled WGS sequence"/>
</dbReference>
<protein>
    <submittedName>
        <fullName evidence="2">Uncharacterized protein</fullName>
    </submittedName>
</protein>
<dbReference type="STRING" id="1280953.HOC_18754"/>
<sequence>MNTKNKKTKTKSQKLCLLGATAFSTVLMMPLAANAESLAEALNLPDNVWVGGRLTQGTGVYFDRYGGGTGVGPSQFVAQLQAEWTPNSNVTVVSDFWLRGDWYYDLDDGDSIGPGTQDFTKGPPFLDRFDFLLSQDGALTLPEPFGNSGEENRILDDFEQDVIRELSIAFADSEGRASLKVGKFQRGWGQADGLRLLDILNPQDLRQRSIFTDTEDLRIPQWSAALSLDIDQLGLAAPFEGLGLKDPSLEVIYTPVVRHSEFIVNNPTPNSSTSGGPFGLPFPRLVEGQSGFGMPLLGAKLSDKETDDWEDSEVGMRLKFDVLGGQGTINGFYGFQDLPIVVNTGATVHIGTFIGDPNAAGVINVPIDLPTTIGATNAPGQYVDFIQALAAGTAVPGDFPLIPFGCLDILDPGAGGVPCSITADFDLDYTLRQKTVGFSFTRDMTEFRFGRKDVSPVLRLEAAYEFDKPFNKGVIQNPFVPGRMTVGTPALITTRDDTIARRDQLSVLVGFDYNFWVPGWESQRSSIFMTTQFFEIHTEDADGLLFQAPYALTNVEENQEFITQTYTKGFLNDKVTLDGLAIWDMDKGGVAIRQRIDFSVGGGNWKPRIEVGYFSGKDEQGLLGLYNKSDYVEFSLTYQF</sequence>